<accession>A0ABD0MM06</accession>
<feature type="non-terminal residue" evidence="1">
    <location>
        <position position="53"/>
    </location>
</feature>
<dbReference type="Proteomes" id="UP001529510">
    <property type="component" value="Unassembled WGS sequence"/>
</dbReference>
<reference evidence="1 2" key="1">
    <citation type="submission" date="2024-05" db="EMBL/GenBank/DDBJ databases">
        <title>Genome sequencing and assembly of Indian major carp, Cirrhinus mrigala (Hamilton, 1822).</title>
        <authorList>
            <person name="Mohindra V."/>
            <person name="Chowdhury L.M."/>
            <person name="Lal K."/>
            <person name="Jena J.K."/>
        </authorList>
    </citation>
    <scope>NUCLEOTIDE SEQUENCE [LARGE SCALE GENOMIC DNA]</scope>
    <source>
        <strain evidence="1">CM1030</strain>
        <tissue evidence="1">Blood</tissue>
    </source>
</reference>
<organism evidence="1 2">
    <name type="scientific">Cirrhinus mrigala</name>
    <name type="common">Mrigala</name>
    <dbReference type="NCBI Taxonomy" id="683832"/>
    <lineage>
        <taxon>Eukaryota</taxon>
        <taxon>Metazoa</taxon>
        <taxon>Chordata</taxon>
        <taxon>Craniata</taxon>
        <taxon>Vertebrata</taxon>
        <taxon>Euteleostomi</taxon>
        <taxon>Actinopterygii</taxon>
        <taxon>Neopterygii</taxon>
        <taxon>Teleostei</taxon>
        <taxon>Ostariophysi</taxon>
        <taxon>Cypriniformes</taxon>
        <taxon>Cyprinidae</taxon>
        <taxon>Labeoninae</taxon>
        <taxon>Labeonini</taxon>
        <taxon>Cirrhinus</taxon>
    </lineage>
</organism>
<protein>
    <submittedName>
        <fullName evidence="1">Uncharacterized protein</fullName>
    </submittedName>
</protein>
<evidence type="ECO:0000313" key="1">
    <source>
        <dbReference type="EMBL" id="KAL0149964.1"/>
    </source>
</evidence>
<comment type="caution">
    <text evidence="1">The sequence shown here is derived from an EMBL/GenBank/DDBJ whole genome shotgun (WGS) entry which is preliminary data.</text>
</comment>
<proteinExistence type="predicted"/>
<dbReference type="EMBL" id="JAMKFB020000308">
    <property type="protein sequence ID" value="KAL0149964.1"/>
    <property type="molecule type" value="Genomic_DNA"/>
</dbReference>
<sequence length="53" mass="5607">ALITSFWIAPCSSAVQLLPIRIQKPSVASIRKRRCSVPNANTTGASSPLTPLS</sequence>
<feature type="non-terminal residue" evidence="1">
    <location>
        <position position="1"/>
    </location>
</feature>
<name>A0ABD0MM06_CIRMR</name>
<dbReference type="AlphaFoldDB" id="A0ABD0MM06"/>
<evidence type="ECO:0000313" key="2">
    <source>
        <dbReference type="Proteomes" id="UP001529510"/>
    </source>
</evidence>
<gene>
    <name evidence="1" type="ORF">M9458_054623</name>
</gene>
<keyword evidence="2" id="KW-1185">Reference proteome</keyword>